<keyword evidence="1" id="KW-1133">Transmembrane helix</keyword>
<dbReference type="EMBL" id="MH521102">
    <property type="protein sequence ID" value="AXI82094.1"/>
    <property type="molecule type" value="Genomic_RNA"/>
</dbReference>
<gene>
    <name evidence="2" type="primary">ORF11</name>
</gene>
<evidence type="ECO:0000313" key="2">
    <source>
        <dbReference type="EMBL" id="AXI82094.1"/>
    </source>
</evidence>
<organism evidence="2">
    <name type="scientific">Grapevine leafroll-associated virus 3</name>
    <dbReference type="NCBI Taxonomy" id="55951"/>
    <lineage>
        <taxon>Viruses</taxon>
        <taxon>Riboviria</taxon>
        <taxon>Orthornavirae</taxon>
        <taxon>Kitrinoviricota</taxon>
        <taxon>Alsuviricetes</taxon>
        <taxon>Martellivirales</taxon>
        <taxon>Closteroviridae</taxon>
        <taxon>Ampelovirus</taxon>
        <taxon>Ampelovirus trivitis</taxon>
    </lineage>
</organism>
<keyword evidence="1" id="KW-0472">Membrane</keyword>
<reference evidence="2" key="1">
    <citation type="submission" date="2018-06" db="EMBL/GenBank/DDBJ databases">
        <title>Characterization of grapevine leafroll-associated virus 3 genetic variants and application towards RT-qPCR assay design.</title>
        <authorList>
            <person name="Al Rwahnih M."/>
            <person name="Diaz-Lara A."/>
        </authorList>
    </citation>
    <scope>NUCLEOTIDE SEQUENCE</scope>
    <source>
        <strain evidence="2">185</strain>
    </source>
</reference>
<evidence type="ECO:0000313" key="3">
    <source>
        <dbReference type="EMBL" id="QBZ78476.1"/>
    </source>
</evidence>
<dbReference type="EMBL" id="MH814488">
    <property type="protein sequence ID" value="QBZ78476.1"/>
    <property type="molecule type" value="Genomic_RNA"/>
</dbReference>
<sequence>MLCCTSNVKPSNELQLALLICVCLLAVLIVVCCRRR</sequence>
<accession>A0A345T7Y9</accession>
<protein>
    <submittedName>
        <fullName evidence="2">4 kDa protein</fullName>
    </submittedName>
</protein>
<feature type="transmembrane region" description="Helical" evidence="1">
    <location>
        <begin position="14"/>
        <end position="33"/>
    </location>
</feature>
<reference evidence="3" key="2">
    <citation type="submission" date="2018-08" db="EMBL/GenBank/DDBJ databases">
        <authorList>
            <person name="Rott M.E."/>
            <person name="Phelan J."/>
            <person name="Boyes I."/>
            <person name="Thornton S."/>
            <person name="Belton M."/>
            <person name="Rast H."/>
        </authorList>
    </citation>
    <scope>NUCLEOTIDE SEQUENCE</scope>
    <source>
        <strain evidence="3">17VT16</strain>
    </source>
</reference>
<name>A0A345T7Y9_9CLOS</name>
<evidence type="ECO:0000256" key="1">
    <source>
        <dbReference type="SAM" id="Phobius"/>
    </source>
</evidence>
<proteinExistence type="predicted"/>
<keyword evidence="1" id="KW-0812">Transmembrane</keyword>